<protein>
    <submittedName>
        <fullName evidence="15">Multidrug resistance protein, membrane-fusion protein</fullName>
    </submittedName>
</protein>
<evidence type="ECO:0000313" key="16">
    <source>
        <dbReference type="Proteomes" id="UP000007735"/>
    </source>
</evidence>
<keyword evidence="4" id="KW-1003">Cell membrane</keyword>
<proteinExistence type="inferred from homology"/>
<comment type="subcellular location">
    <subcellularLocation>
        <location evidence="1">Cell membrane</location>
    </subcellularLocation>
</comment>
<evidence type="ECO:0000259" key="12">
    <source>
        <dbReference type="Pfam" id="PF25917"/>
    </source>
</evidence>
<dbReference type="NCBIfam" id="NF008606">
    <property type="entry name" value="PRK11578.1"/>
    <property type="match status" value="1"/>
</dbReference>
<dbReference type="InterPro" id="IPR058623">
    <property type="entry name" value="MacA"/>
</dbReference>
<name>G9A825_SINF1</name>
<dbReference type="GO" id="GO:0019898">
    <property type="term" value="C:extrinsic component of membrane"/>
    <property type="evidence" value="ECO:0007669"/>
    <property type="project" value="InterPro"/>
</dbReference>
<feature type="domain" description="Multidrug resistance protein MdtA-like barrel-sandwich hybrid" evidence="12">
    <location>
        <begin position="139"/>
        <end position="294"/>
    </location>
</feature>
<dbReference type="KEGG" id="sfh:SFHH103_01910"/>
<accession>G9A825</accession>
<dbReference type="Gene3D" id="6.10.140.1990">
    <property type="match status" value="1"/>
</dbReference>
<evidence type="ECO:0000256" key="9">
    <source>
        <dbReference type="SAM" id="MobiDB-lite"/>
    </source>
</evidence>
<evidence type="ECO:0000256" key="1">
    <source>
        <dbReference type="ARBA" id="ARBA00004236"/>
    </source>
</evidence>
<keyword evidence="3" id="KW-0813">Transport</keyword>
<dbReference type="GO" id="GO:1990281">
    <property type="term" value="C:efflux pump complex"/>
    <property type="evidence" value="ECO:0007669"/>
    <property type="project" value="TreeGrafter"/>
</dbReference>
<dbReference type="InterPro" id="IPR058627">
    <property type="entry name" value="MdtA-like_C"/>
</dbReference>
<keyword evidence="5" id="KW-0997">Cell inner membrane</keyword>
<comment type="similarity">
    <text evidence="2">Belongs to the membrane fusion protein (MFP) (TC 8.A.1) family.</text>
</comment>
<dbReference type="InterPro" id="IPR058626">
    <property type="entry name" value="MdtA-like_b-barrel"/>
</dbReference>
<dbReference type="HOGENOM" id="CLU_018816_14_1_5"/>
<feature type="domain" description="Multidrug resistance protein MdtA-like C-terminal permuted SH3" evidence="14">
    <location>
        <begin position="383"/>
        <end position="446"/>
    </location>
</feature>
<feature type="compositionally biased region" description="Low complexity" evidence="9">
    <location>
        <begin position="445"/>
        <end position="455"/>
    </location>
</feature>
<evidence type="ECO:0000256" key="6">
    <source>
        <dbReference type="ARBA" id="ARBA00023054"/>
    </source>
</evidence>
<organism evidence="15 16">
    <name type="scientific">Sinorhizobium fredii (strain HH103)</name>
    <dbReference type="NCBI Taxonomy" id="1117943"/>
    <lineage>
        <taxon>Bacteria</taxon>
        <taxon>Pseudomonadati</taxon>
        <taxon>Pseudomonadota</taxon>
        <taxon>Alphaproteobacteria</taxon>
        <taxon>Hyphomicrobiales</taxon>
        <taxon>Rhizobiaceae</taxon>
        <taxon>Sinorhizobium/Ensifer group</taxon>
        <taxon>Sinorhizobium</taxon>
    </lineage>
</organism>
<keyword evidence="6 8" id="KW-0175">Coiled coil</keyword>
<evidence type="ECO:0000313" key="15">
    <source>
        <dbReference type="EMBL" id="CCE96405.1"/>
    </source>
</evidence>
<dbReference type="GO" id="GO:1990961">
    <property type="term" value="P:xenobiotic detoxification by transmembrane export across the plasma membrane"/>
    <property type="evidence" value="ECO:0007669"/>
    <property type="project" value="InterPro"/>
</dbReference>
<evidence type="ECO:0000259" key="11">
    <source>
        <dbReference type="Pfam" id="PF25876"/>
    </source>
</evidence>
<feature type="domain" description="Multidrug resistance protein MdtA-like alpha-helical hairpin" evidence="11">
    <location>
        <begin position="185"/>
        <end position="262"/>
    </location>
</feature>
<dbReference type="NCBIfam" id="TIGR01730">
    <property type="entry name" value="RND_mfp"/>
    <property type="match status" value="1"/>
</dbReference>
<dbReference type="InterPro" id="IPR058625">
    <property type="entry name" value="MdtA-like_BSH"/>
</dbReference>
<reference evidence="15 16" key="1">
    <citation type="journal article" date="2012" name="J. Bacteriol.">
        <title>Genome sequence of the soybean symbiont Sinorhizobium fredii HH103.</title>
        <authorList>
            <person name="Weidner S."/>
            <person name="Becker A."/>
            <person name="Bonilla I."/>
            <person name="Jaenicke S."/>
            <person name="Lloret J."/>
            <person name="Margaret I."/>
            <person name="Puhler A."/>
            <person name="Ruiz-Sainz J.E."/>
            <person name="Schneiker-Bekel S."/>
            <person name="Szczepanowski R."/>
            <person name="Vinardell J.M."/>
            <person name="Zehner S."/>
            <person name="Gottfert M."/>
        </authorList>
    </citation>
    <scope>NUCLEOTIDE SEQUENCE [LARGE SCALE GENOMIC DNA]</scope>
    <source>
        <strain evidence="15 16">HH103</strain>
    </source>
</reference>
<sequence length="470" mass="50164">MGFGTGAAASPAESGNDYQNIMIPPLFPRPVRPYFERENIRGREATEPMSNTAKTIRQEAPAVAPNVTLMPSPAAPVRRKRRWRVRIAVPVLVAVLGAGYYAWSQYGAEPETAMITQAVMRGDIEDNVTAVGTLDAIKSVDAGAQVSGQLKSLHVEIGDKVASNQLVAEIDPASIENRIEIDQAELANLEAQLVSKKAQLVLKEANIERQRSLVATKSVSQSTLDQAIADHTAAQAEVQAIEAQIRKQKATLAGDKVDLGYTKIYAPMAGTIVANPAKEGQTLNANQTTPTIVTIADLSTMTVKAQVSEADVGKLKIGMDAYFTLLGQPGKRFAGKLRQIQPMPDTENNVVLYYALFDVPNPTGELMMSMSAQVFFVEAAAKDVLVVPSAAIRTARGDGAGKPKTEVTVLTPSGATEARAVEVGIRNRVSAEIVKGLKEGESVVVDSSSAASAGSQRNTRSRGMRMPPIF</sequence>
<dbReference type="Pfam" id="PF25917">
    <property type="entry name" value="BSH_RND"/>
    <property type="match status" value="1"/>
</dbReference>
<dbReference type="AlphaFoldDB" id="G9A825"/>
<evidence type="ECO:0000256" key="7">
    <source>
        <dbReference type="ARBA" id="ARBA00023136"/>
    </source>
</evidence>
<dbReference type="Pfam" id="PF25876">
    <property type="entry name" value="HH_MFP_RND"/>
    <property type="match status" value="1"/>
</dbReference>
<dbReference type="STRING" id="1117943.SFHH103_01910"/>
<gene>
    <name evidence="15" type="primary">hlyD</name>
    <name evidence="15" type="ordered locus">SFHH103_01910</name>
</gene>
<feature type="transmembrane region" description="Helical" evidence="10">
    <location>
        <begin position="85"/>
        <end position="103"/>
    </location>
</feature>
<evidence type="ECO:0000256" key="10">
    <source>
        <dbReference type="SAM" id="Phobius"/>
    </source>
</evidence>
<feature type="coiled-coil region" evidence="8">
    <location>
        <begin position="179"/>
        <end position="251"/>
    </location>
</feature>
<dbReference type="Proteomes" id="UP000007735">
    <property type="component" value="Chromosome"/>
</dbReference>
<keyword evidence="10" id="KW-1133">Transmembrane helix</keyword>
<evidence type="ECO:0000259" key="14">
    <source>
        <dbReference type="Pfam" id="PF25967"/>
    </source>
</evidence>
<dbReference type="Gene3D" id="2.40.30.170">
    <property type="match status" value="1"/>
</dbReference>
<dbReference type="Pfam" id="PF25967">
    <property type="entry name" value="RND-MFP_C"/>
    <property type="match status" value="1"/>
</dbReference>
<dbReference type="eggNOG" id="COG0845">
    <property type="taxonomic scope" value="Bacteria"/>
</dbReference>
<dbReference type="PANTHER" id="PTHR30469:SF33">
    <property type="entry name" value="SLR1207 PROTEIN"/>
    <property type="match status" value="1"/>
</dbReference>
<dbReference type="PANTHER" id="PTHR30469">
    <property type="entry name" value="MULTIDRUG RESISTANCE PROTEIN MDTA"/>
    <property type="match status" value="1"/>
</dbReference>
<dbReference type="GO" id="GO:1990195">
    <property type="term" value="C:macrolide transmembrane transporter complex"/>
    <property type="evidence" value="ECO:0007669"/>
    <property type="project" value="InterPro"/>
</dbReference>
<evidence type="ECO:0000256" key="4">
    <source>
        <dbReference type="ARBA" id="ARBA00022475"/>
    </source>
</evidence>
<keyword evidence="7 10" id="KW-0472">Membrane</keyword>
<dbReference type="PATRIC" id="fig|380.5.peg.2024"/>
<dbReference type="Gene3D" id="6.20.50.140">
    <property type="match status" value="1"/>
</dbReference>
<dbReference type="GO" id="GO:0015562">
    <property type="term" value="F:efflux transmembrane transporter activity"/>
    <property type="evidence" value="ECO:0007669"/>
    <property type="project" value="TreeGrafter"/>
</dbReference>
<evidence type="ECO:0000256" key="3">
    <source>
        <dbReference type="ARBA" id="ARBA00022448"/>
    </source>
</evidence>
<dbReference type="InterPro" id="IPR058624">
    <property type="entry name" value="MdtA-like_HH"/>
</dbReference>
<keyword evidence="10" id="KW-0812">Transmembrane</keyword>
<dbReference type="GO" id="GO:0030313">
    <property type="term" value="C:cell envelope"/>
    <property type="evidence" value="ECO:0007669"/>
    <property type="project" value="UniProtKB-SubCell"/>
</dbReference>
<dbReference type="SUPFAM" id="SSF111369">
    <property type="entry name" value="HlyD-like secretion proteins"/>
    <property type="match status" value="1"/>
</dbReference>
<evidence type="ECO:0000256" key="5">
    <source>
        <dbReference type="ARBA" id="ARBA00022519"/>
    </source>
</evidence>
<evidence type="ECO:0000256" key="2">
    <source>
        <dbReference type="ARBA" id="ARBA00009477"/>
    </source>
</evidence>
<evidence type="ECO:0000256" key="8">
    <source>
        <dbReference type="SAM" id="Coils"/>
    </source>
</evidence>
<feature type="region of interest" description="Disordered" evidence="9">
    <location>
        <begin position="445"/>
        <end position="470"/>
    </location>
</feature>
<evidence type="ECO:0000259" key="13">
    <source>
        <dbReference type="Pfam" id="PF25944"/>
    </source>
</evidence>
<dbReference type="EMBL" id="HE616890">
    <property type="protein sequence ID" value="CCE96405.1"/>
    <property type="molecule type" value="Genomic_DNA"/>
</dbReference>
<dbReference type="Pfam" id="PF25944">
    <property type="entry name" value="Beta-barrel_RND"/>
    <property type="match status" value="1"/>
</dbReference>
<feature type="domain" description="Multidrug resistance protein MdtA-like beta-barrel" evidence="13">
    <location>
        <begin position="300"/>
        <end position="374"/>
    </location>
</feature>
<dbReference type="Gene3D" id="2.40.50.100">
    <property type="match status" value="1"/>
</dbReference>
<dbReference type="InterPro" id="IPR006143">
    <property type="entry name" value="RND_pump_MFP"/>
</dbReference>
<dbReference type="InterPro" id="IPR030190">
    <property type="entry name" value="MacA_alpha-hairpin_sf"/>
</dbReference>